<dbReference type="InterPro" id="IPR034033">
    <property type="entry name" value="Serralysin-like"/>
</dbReference>
<dbReference type="GO" id="GO:0008270">
    <property type="term" value="F:zinc ion binding"/>
    <property type="evidence" value="ECO:0007669"/>
    <property type="project" value="InterPro"/>
</dbReference>
<dbReference type="Gene3D" id="2.150.10.10">
    <property type="entry name" value="Serralysin-like metalloprotease, C-terminal"/>
    <property type="match status" value="1"/>
</dbReference>
<name>A0A8J3GZJ1_9RHOB</name>
<evidence type="ECO:0000256" key="2">
    <source>
        <dbReference type="ARBA" id="ARBA00004613"/>
    </source>
</evidence>
<evidence type="ECO:0000256" key="1">
    <source>
        <dbReference type="ARBA" id="ARBA00001913"/>
    </source>
</evidence>
<dbReference type="GO" id="GO:0005615">
    <property type="term" value="C:extracellular space"/>
    <property type="evidence" value="ECO:0007669"/>
    <property type="project" value="InterPro"/>
</dbReference>
<evidence type="ECO:0000259" key="6">
    <source>
        <dbReference type="SMART" id="SM00235"/>
    </source>
</evidence>
<dbReference type="InterPro" id="IPR011049">
    <property type="entry name" value="Serralysin-like_metalloprot_C"/>
</dbReference>
<keyword evidence="4" id="KW-0964">Secreted</keyword>
<dbReference type="InterPro" id="IPR013858">
    <property type="entry name" value="Peptidase_M10B_C"/>
</dbReference>
<evidence type="ECO:0000313" key="8">
    <source>
        <dbReference type="Proteomes" id="UP000626220"/>
    </source>
</evidence>
<comment type="subcellular location">
    <subcellularLocation>
        <location evidence="2">Secreted</location>
    </subcellularLocation>
</comment>
<dbReference type="CDD" id="cd04277">
    <property type="entry name" value="ZnMc_serralysin_like"/>
    <property type="match status" value="1"/>
</dbReference>
<dbReference type="PANTHER" id="PTHR38340:SF1">
    <property type="entry name" value="S-LAYER PROTEIN"/>
    <property type="match status" value="1"/>
</dbReference>
<dbReference type="InterPro" id="IPR018511">
    <property type="entry name" value="Hemolysin-typ_Ca-bd_CS"/>
</dbReference>
<dbReference type="Proteomes" id="UP000626220">
    <property type="component" value="Unassembled WGS sequence"/>
</dbReference>
<dbReference type="GO" id="GO:0006508">
    <property type="term" value="P:proteolysis"/>
    <property type="evidence" value="ECO:0007669"/>
    <property type="project" value="UniProtKB-KW"/>
</dbReference>
<dbReference type="GO" id="GO:0005509">
    <property type="term" value="F:calcium ion binding"/>
    <property type="evidence" value="ECO:0007669"/>
    <property type="project" value="InterPro"/>
</dbReference>
<dbReference type="PANTHER" id="PTHR38340">
    <property type="entry name" value="S-LAYER PROTEIN"/>
    <property type="match status" value="1"/>
</dbReference>
<organism evidence="7 8">
    <name type="scientific">Seohaeicola zhoushanensis</name>
    <dbReference type="NCBI Taxonomy" id="1569283"/>
    <lineage>
        <taxon>Bacteria</taxon>
        <taxon>Pseudomonadati</taxon>
        <taxon>Pseudomonadota</taxon>
        <taxon>Alphaproteobacteria</taxon>
        <taxon>Rhodobacterales</taxon>
        <taxon>Roseobacteraceae</taxon>
        <taxon>Seohaeicola</taxon>
    </lineage>
</organism>
<dbReference type="SUPFAM" id="SSF51120">
    <property type="entry name" value="beta-Roll"/>
    <property type="match status" value="1"/>
</dbReference>
<dbReference type="SUPFAM" id="SSF55486">
    <property type="entry name" value="Metalloproteases ('zincins'), catalytic domain"/>
    <property type="match status" value="1"/>
</dbReference>
<keyword evidence="8" id="KW-1185">Reference proteome</keyword>
<evidence type="ECO:0000313" key="7">
    <source>
        <dbReference type="EMBL" id="GHF61673.1"/>
    </source>
</evidence>
<dbReference type="PRINTS" id="PR00313">
    <property type="entry name" value="CABNDNGRPT"/>
</dbReference>
<reference evidence="7" key="1">
    <citation type="journal article" date="2014" name="Int. J. Syst. Evol. Microbiol.">
        <title>Complete genome sequence of Corynebacterium casei LMG S-19264T (=DSM 44701T), isolated from a smear-ripened cheese.</title>
        <authorList>
            <consortium name="US DOE Joint Genome Institute (JGI-PGF)"/>
            <person name="Walter F."/>
            <person name="Albersmeier A."/>
            <person name="Kalinowski J."/>
            <person name="Ruckert C."/>
        </authorList>
    </citation>
    <scope>NUCLEOTIDE SEQUENCE</scope>
    <source>
        <strain evidence="7">KCTC 42650</strain>
    </source>
</reference>
<dbReference type="Pfam" id="PF08548">
    <property type="entry name" value="Peptidase_M10_C"/>
    <property type="match status" value="1"/>
</dbReference>
<evidence type="ECO:0000256" key="5">
    <source>
        <dbReference type="ARBA" id="ARBA00022737"/>
    </source>
</evidence>
<feature type="domain" description="Peptidase metallopeptidase" evidence="6">
    <location>
        <begin position="19"/>
        <end position="176"/>
    </location>
</feature>
<evidence type="ECO:0000256" key="4">
    <source>
        <dbReference type="ARBA" id="ARBA00022525"/>
    </source>
</evidence>
<protein>
    <submittedName>
        <fullName evidence="7">Protease</fullName>
    </submittedName>
</protein>
<accession>A0A8J3GZJ1</accession>
<comment type="similarity">
    <text evidence="3">Belongs to the peptidase M10B family.</text>
</comment>
<dbReference type="InterPro" id="IPR006026">
    <property type="entry name" value="Peptidase_Metallo"/>
</dbReference>
<dbReference type="InterPro" id="IPR050557">
    <property type="entry name" value="RTX_toxin/Mannuronan_C5-epim"/>
</dbReference>
<evidence type="ECO:0000256" key="3">
    <source>
        <dbReference type="ARBA" id="ARBA00009490"/>
    </source>
</evidence>
<comment type="cofactor">
    <cofactor evidence="1">
        <name>Ca(2+)</name>
        <dbReference type="ChEBI" id="CHEBI:29108"/>
    </cofactor>
</comment>
<dbReference type="InterPro" id="IPR001343">
    <property type="entry name" value="Hemolysn_Ca-bd"/>
</dbReference>
<dbReference type="Pfam" id="PF00353">
    <property type="entry name" value="HemolysinCabind"/>
    <property type="match status" value="2"/>
</dbReference>
<sequence length="484" mass="51939">MALVTPTDYSHEIFGTWLFSYHWTSLNLTYSFPVAAEDYGYVGRTPIAELLPDQVSAVERAMAEISGFTQLTFEKSGEAGDGVLRFSRDTGETGAYAYLPNGEDSGGDSFYGRNTAGAQIGNEANLYFLHELGHALGLEHGHQSVTFAKSAYNSQEFTLMTYTDYVGDTNLHEYASGAVDWAQSYQQLDIAALQYLYGANYSARGEVWSGRSVYTFDPLTGEMSINGEGQGTPAGNRIFRTIWDGHGKDTYDLSNYDNGVQIDLRPGAWSTFSQGQLADLNRFGDGPNMTARGNVANALLVDGDNRSLIENAFGGAGEDSIMGNRAANRLSGLDGDDWINGGAGNDVLLGGRGNDTLIGGRGDDILRGGAGRDTLQGGGGADQLYGGAGADCFVFDLRSGDGSEAGVSRIMDFVSGLDTIQIIAEVAALELRIDRFFSPDGPSVSTRVVGEHTRVRVDFDGDRQADLVFKVVGVDHLVDADFLF</sequence>
<dbReference type="Gene3D" id="3.40.390.10">
    <property type="entry name" value="Collagenase (Catalytic Domain)"/>
    <property type="match status" value="1"/>
</dbReference>
<dbReference type="AlphaFoldDB" id="A0A8J3GZJ1"/>
<keyword evidence="5" id="KW-0677">Repeat</keyword>
<dbReference type="PROSITE" id="PS00330">
    <property type="entry name" value="HEMOLYSIN_CALCIUM"/>
    <property type="match status" value="3"/>
</dbReference>
<proteinExistence type="inferred from homology"/>
<gene>
    <name evidence="7" type="ORF">GCM10017056_36390</name>
</gene>
<dbReference type="SMART" id="SM00235">
    <property type="entry name" value="ZnMc"/>
    <property type="match status" value="1"/>
</dbReference>
<keyword evidence="7" id="KW-0378">Hydrolase</keyword>
<dbReference type="GO" id="GO:0008237">
    <property type="term" value="F:metallopeptidase activity"/>
    <property type="evidence" value="ECO:0007669"/>
    <property type="project" value="InterPro"/>
</dbReference>
<keyword evidence="7" id="KW-0645">Protease</keyword>
<dbReference type="InterPro" id="IPR024079">
    <property type="entry name" value="MetalloPept_cat_dom_sf"/>
</dbReference>
<comment type="caution">
    <text evidence="7">The sequence shown here is derived from an EMBL/GenBank/DDBJ whole genome shotgun (WGS) entry which is preliminary data.</text>
</comment>
<dbReference type="RefSeq" id="WP_189681535.1">
    <property type="nucleotide sequence ID" value="NZ_BNCJ01000012.1"/>
</dbReference>
<reference evidence="7" key="2">
    <citation type="submission" date="2020-09" db="EMBL/GenBank/DDBJ databases">
        <authorList>
            <person name="Sun Q."/>
            <person name="Kim S."/>
        </authorList>
    </citation>
    <scope>NUCLEOTIDE SEQUENCE</scope>
    <source>
        <strain evidence="7">KCTC 42650</strain>
    </source>
</reference>
<dbReference type="EMBL" id="BNCJ01000012">
    <property type="protein sequence ID" value="GHF61673.1"/>
    <property type="molecule type" value="Genomic_DNA"/>
</dbReference>